<dbReference type="NCBIfam" id="TIGR03335">
    <property type="entry name" value="F390_ftsA"/>
    <property type="match status" value="1"/>
</dbReference>
<sequence length="451" mass="51768">MEYFRQDIETLVRGDLDSLVDERVRNTVSYATKHSLFYKKWFDENNIRPESVRTHEDLRELPVISGRTIRENQPPVSQEFMFRSVPWPEVYTIHETSGTSGMPKSFFLTWDDWNRYAEKYARIFKSQGFGKGDRMTVCASYGMNIGANTMTLAAQKTSVTVIPEGKCTFPVRVIRDYKPTIIVGSVFKLLRLADKMKEDGLKPEESGIKRLVIGGESFAPESRAYLDEIWEIESYNTYGSTEGSMCGECMEIAGLHVPEDLVHVDIYDHNMRNFVRDGEKGRMVLTTLVPEGEKAGTVLINYDTEDLTRVLSRDQCPCGRTHMRIENPCREAENVYIAGVPVNRVDIESCVFQRENMEFLTGEYEAFLYCGITEDECILRISMECTNPEECDFELVKNNFTEHLFGISPALGENYADGELDIVFNFTGKGELELYRLKSRPRRLVDRRQAT</sequence>
<dbReference type="SUPFAM" id="SSF56801">
    <property type="entry name" value="Acetyl-CoA synthetase-like"/>
    <property type="match status" value="1"/>
</dbReference>
<dbReference type="InterPro" id="IPR000873">
    <property type="entry name" value="AMP-dep_synth/lig_dom"/>
</dbReference>
<dbReference type="AlphaFoldDB" id="E1RES9"/>
<dbReference type="InterPro" id="IPR017720">
    <property type="entry name" value="Coenzyme_F390_Synthase"/>
</dbReference>
<protein>
    <submittedName>
        <fullName evidence="2">Coenzyme F390 synthetase</fullName>
    </submittedName>
</protein>
<dbReference type="STRING" id="679926.Mpet_1340"/>
<evidence type="ECO:0000259" key="1">
    <source>
        <dbReference type="Pfam" id="PF00501"/>
    </source>
</evidence>
<dbReference type="Proteomes" id="UP000006565">
    <property type="component" value="Chromosome"/>
</dbReference>
<dbReference type="PANTHER" id="PTHR43845:SF1">
    <property type="entry name" value="BLR5969 PROTEIN"/>
    <property type="match status" value="1"/>
</dbReference>
<dbReference type="Gene3D" id="3.40.50.12780">
    <property type="entry name" value="N-terminal domain of ligase-like"/>
    <property type="match status" value="1"/>
</dbReference>
<dbReference type="EMBL" id="CP002117">
    <property type="protein sequence ID" value="ADN36100.1"/>
    <property type="molecule type" value="Genomic_DNA"/>
</dbReference>
<dbReference type="GeneID" id="9743807"/>
<dbReference type="InterPro" id="IPR042099">
    <property type="entry name" value="ANL_N_sf"/>
</dbReference>
<organism evidence="2 3">
    <name type="scientific">Methanolacinia petrolearia (strain DSM 11571 / OCM 486 / SEBR 4847)</name>
    <name type="common">Methanoplanus petrolearius</name>
    <dbReference type="NCBI Taxonomy" id="679926"/>
    <lineage>
        <taxon>Archaea</taxon>
        <taxon>Methanobacteriati</taxon>
        <taxon>Methanobacteriota</taxon>
        <taxon>Stenosarchaea group</taxon>
        <taxon>Methanomicrobia</taxon>
        <taxon>Methanomicrobiales</taxon>
        <taxon>Methanomicrobiaceae</taxon>
        <taxon>Methanolacinia</taxon>
    </lineage>
</organism>
<reference evidence="2 3" key="1">
    <citation type="journal article" date="2010" name="Stand. Genomic Sci.">
        <title>Complete genome sequence of Methanoplanus petrolearius type strain (SEBR 4847).</title>
        <authorList>
            <person name="Brambilla E."/>
            <person name="Djao O.D."/>
            <person name="Daligault H."/>
            <person name="Lapidus A."/>
            <person name="Lucas S."/>
            <person name="Hammon N."/>
            <person name="Nolan M."/>
            <person name="Tice H."/>
            <person name="Cheng J.F."/>
            <person name="Han C."/>
            <person name="Tapia R."/>
            <person name="Goodwin L."/>
            <person name="Pitluck S."/>
            <person name="Liolios K."/>
            <person name="Ivanova N."/>
            <person name="Mavromatis K."/>
            <person name="Mikhailova N."/>
            <person name="Pati A."/>
            <person name="Chen A."/>
            <person name="Palaniappan K."/>
            <person name="Land M."/>
            <person name="Hauser L."/>
            <person name="Chang Y.J."/>
            <person name="Jeffries C.D."/>
            <person name="Rohde M."/>
            <person name="Spring S."/>
            <person name="Sikorski J."/>
            <person name="Goker M."/>
            <person name="Woyke T."/>
            <person name="Bristow J."/>
            <person name="Eisen J.A."/>
            <person name="Markowitz V."/>
            <person name="Hugenholtz P."/>
            <person name="Kyrpides N.C."/>
            <person name="Klenk H.P."/>
        </authorList>
    </citation>
    <scope>NUCLEOTIDE SEQUENCE [LARGE SCALE GENOMIC DNA]</scope>
    <source>
        <strain evidence="3">DSM 11571 / OCM 486 / SEBR 4847</strain>
    </source>
</reference>
<dbReference type="PANTHER" id="PTHR43845">
    <property type="entry name" value="BLR5969 PROTEIN"/>
    <property type="match status" value="1"/>
</dbReference>
<feature type="domain" description="AMP-dependent synthetase/ligase" evidence="1">
    <location>
        <begin position="59"/>
        <end position="285"/>
    </location>
</feature>
<dbReference type="KEGG" id="mpi:Mpet_1340"/>
<dbReference type="HOGENOM" id="CLU_606379_0_0_2"/>
<dbReference type="Pfam" id="PF00501">
    <property type="entry name" value="AMP-binding"/>
    <property type="match status" value="1"/>
</dbReference>
<dbReference type="OrthoDB" id="37928at2157"/>
<proteinExistence type="predicted"/>
<keyword evidence="3" id="KW-1185">Reference proteome</keyword>
<gene>
    <name evidence="2" type="ordered locus">Mpet_1340</name>
</gene>
<evidence type="ECO:0000313" key="3">
    <source>
        <dbReference type="Proteomes" id="UP000006565"/>
    </source>
</evidence>
<dbReference type="eggNOG" id="arCOG02622">
    <property type="taxonomic scope" value="Archaea"/>
</dbReference>
<dbReference type="RefSeq" id="WP_013329277.1">
    <property type="nucleotide sequence ID" value="NC_014507.1"/>
</dbReference>
<name>E1RES9_METP4</name>
<evidence type="ECO:0000313" key="2">
    <source>
        <dbReference type="EMBL" id="ADN36100.1"/>
    </source>
</evidence>
<accession>E1RES9</accession>